<gene>
    <name evidence="2" type="ORF">EWB00_007754</name>
</gene>
<dbReference type="AlphaFoldDB" id="A0A4Z2CT56"/>
<keyword evidence="3" id="KW-1185">Reference proteome</keyword>
<feature type="compositionally biased region" description="Low complexity" evidence="1">
    <location>
        <begin position="218"/>
        <end position="228"/>
    </location>
</feature>
<name>A0A4Z2CT56_SCHJA</name>
<dbReference type="STRING" id="6182.A0A4Z2CT56"/>
<dbReference type="EMBL" id="SKCS01000431">
    <property type="protein sequence ID" value="TNN07406.1"/>
    <property type="molecule type" value="Genomic_DNA"/>
</dbReference>
<reference evidence="2 3" key="1">
    <citation type="submission" date="2019-03" db="EMBL/GenBank/DDBJ databases">
        <title>An improved genome assembly of the fluke Schistosoma japonicum.</title>
        <authorList>
            <person name="Hu W."/>
            <person name="Luo F."/>
            <person name="Yin M."/>
            <person name="Mo X."/>
            <person name="Sun C."/>
            <person name="Wu Q."/>
            <person name="Zhu B."/>
            <person name="Xiang M."/>
            <person name="Wang J."/>
            <person name="Wang Y."/>
            <person name="Zhang T."/>
            <person name="Xu B."/>
            <person name="Zheng H."/>
            <person name="Feng Z."/>
        </authorList>
    </citation>
    <scope>NUCLEOTIDE SEQUENCE [LARGE SCALE GENOMIC DNA]</scope>
    <source>
        <strain evidence="2">HuSjv2</strain>
        <tissue evidence="2">Worms</tissue>
    </source>
</reference>
<accession>A0A4Z2CT56</accession>
<feature type="region of interest" description="Disordered" evidence="1">
    <location>
        <begin position="218"/>
        <end position="242"/>
    </location>
</feature>
<sequence length="412" mass="48287">MSQIGSIYQNNFRMHSLSTLSPIKHKNDSCQNTNHYSISTKEHHDTFNEHKELSENDLIKDINDNQIDQQEKATIKPSNWYHKLSNYCHRSMINQQNNLANSFTLKSSTIFHRLRHCHPYYLFECCNLRKCLQLCTCRHSNKRRRQYLLPTNVTKRKFHKQLKVNCKTSIKLSNVKWQLAQLPILNKNETMKYAIIENTCQTDKTLLHKPVERYSPVNQQANNNISRNSNDDNNDQSLTSLQPSSCQTEVKYNPHYIFQTFRAYYSHDSVVKNWLFELAGNRIYHNCNRTTSSTSSYSNQLLMLNEYSLDNLQYCQQQKNEKQTEDTTDNRKQYSKHCVNLNLLHNNNNDDNCNIVTNSKTCTHSIVDSDSHGVGLSFSHVYCPLVYRESDFDVISVDENIELNDTEPNSFL</sequence>
<organism evidence="2 3">
    <name type="scientific">Schistosoma japonicum</name>
    <name type="common">Blood fluke</name>
    <dbReference type="NCBI Taxonomy" id="6182"/>
    <lineage>
        <taxon>Eukaryota</taxon>
        <taxon>Metazoa</taxon>
        <taxon>Spiralia</taxon>
        <taxon>Lophotrochozoa</taxon>
        <taxon>Platyhelminthes</taxon>
        <taxon>Trematoda</taxon>
        <taxon>Digenea</taxon>
        <taxon>Strigeidida</taxon>
        <taxon>Schistosomatoidea</taxon>
        <taxon>Schistosomatidae</taxon>
        <taxon>Schistosoma</taxon>
    </lineage>
</organism>
<comment type="caution">
    <text evidence="2">The sequence shown here is derived from an EMBL/GenBank/DDBJ whole genome shotgun (WGS) entry which is preliminary data.</text>
</comment>
<dbReference type="OrthoDB" id="10033446at2759"/>
<evidence type="ECO:0000313" key="2">
    <source>
        <dbReference type="EMBL" id="TNN07406.1"/>
    </source>
</evidence>
<proteinExistence type="predicted"/>
<evidence type="ECO:0000313" key="3">
    <source>
        <dbReference type="Proteomes" id="UP000311919"/>
    </source>
</evidence>
<dbReference type="Proteomes" id="UP000311919">
    <property type="component" value="Unassembled WGS sequence"/>
</dbReference>
<evidence type="ECO:0000256" key="1">
    <source>
        <dbReference type="SAM" id="MobiDB-lite"/>
    </source>
</evidence>
<protein>
    <submittedName>
        <fullName evidence="2">Uncharacterized protein</fullName>
    </submittedName>
</protein>